<dbReference type="Proteomes" id="UP001163878">
    <property type="component" value="Chromosome"/>
</dbReference>
<feature type="region of interest" description="Disordered" evidence="1">
    <location>
        <begin position="36"/>
        <end position="61"/>
    </location>
</feature>
<gene>
    <name evidence="4" type="ORF">OGH68_03520</name>
</gene>
<accession>A0ABY6I0Z4</accession>
<dbReference type="EMBL" id="CP107567">
    <property type="protein sequence ID" value="UYQ60629.1"/>
    <property type="molecule type" value="Genomic_DNA"/>
</dbReference>
<dbReference type="PANTHER" id="PTHR36933">
    <property type="entry name" value="SLL0788 PROTEIN"/>
    <property type="match status" value="1"/>
</dbReference>
<proteinExistence type="predicted"/>
<dbReference type="PROSITE" id="PS51257">
    <property type="entry name" value="PROKAR_LIPOPROTEIN"/>
    <property type="match status" value="1"/>
</dbReference>
<organism evidence="4 5">
    <name type="scientific">Streptomyces peucetius</name>
    <dbReference type="NCBI Taxonomy" id="1950"/>
    <lineage>
        <taxon>Bacteria</taxon>
        <taxon>Bacillati</taxon>
        <taxon>Actinomycetota</taxon>
        <taxon>Actinomycetes</taxon>
        <taxon>Kitasatosporales</taxon>
        <taxon>Streptomycetaceae</taxon>
        <taxon>Streptomyces</taxon>
    </lineage>
</organism>
<reference evidence="4" key="1">
    <citation type="submission" date="2022-10" db="EMBL/GenBank/DDBJ databases">
        <title>Cytochrome P450 Catalyzes Benzene Ring Formation in the Biosynthesis of Trialkyl-Substituted Aromatic Polyketides.</title>
        <authorList>
            <person name="Zhao E."/>
            <person name="Ge H."/>
        </authorList>
    </citation>
    <scope>NUCLEOTIDE SEQUENCE</scope>
    <source>
        <strain evidence="4">NA0869</strain>
    </source>
</reference>
<feature type="signal peptide" evidence="2">
    <location>
        <begin position="1"/>
        <end position="25"/>
    </location>
</feature>
<protein>
    <submittedName>
        <fullName evidence="4">DUF305 domain-containing protein</fullName>
    </submittedName>
</protein>
<dbReference type="RefSeq" id="WP_264241835.1">
    <property type="nucleotide sequence ID" value="NZ_CP107567.1"/>
</dbReference>
<keyword evidence="2" id="KW-0732">Signal</keyword>
<dbReference type="InterPro" id="IPR005183">
    <property type="entry name" value="DUF305_CopM-like"/>
</dbReference>
<evidence type="ECO:0000313" key="4">
    <source>
        <dbReference type="EMBL" id="UYQ60629.1"/>
    </source>
</evidence>
<evidence type="ECO:0000256" key="2">
    <source>
        <dbReference type="SAM" id="SignalP"/>
    </source>
</evidence>
<evidence type="ECO:0000259" key="3">
    <source>
        <dbReference type="Pfam" id="PF03713"/>
    </source>
</evidence>
<dbReference type="PANTHER" id="PTHR36933:SF1">
    <property type="entry name" value="SLL0788 PROTEIN"/>
    <property type="match status" value="1"/>
</dbReference>
<evidence type="ECO:0000313" key="5">
    <source>
        <dbReference type="Proteomes" id="UP001163878"/>
    </source>
</evidence>
<dbReference type="Pfam" id="PF03713">
    <property type="entry name" value="DUF305"/>
    <property type="match status" value="1"/>
</dbReference>
<dbReference type="InterPro" id="IPR012347">
    <property type="entry name" value="Ferritin-like"/>
</dbReference>
<sequence>MTAHRSTIRRAAAVAAAATAAVVLAACGGGADTGSGHNGHNASASASAGASASAPAKQGGHNAADVTFAQGMIPHHRQAVEMADLAETRAGSADVKKLAAEIKKAQDPEIKTLSGWLTSWGEDVPKEGGGGGHAGHSMSGMMTAEEMTELEKASGKAFDTAFLDMMVKHHEGAVDMARTEQADGSYQPAKDMAGDIITSQSAEITRMNELLGKD</sequence>
<feature type="domain" description="DUF305" evidence="3">
    <location>
        <begin position="65"/>
        <end position="211"/>
    </location>
</feature>
<dbReference type="Gene3D" id="1.20.1260.10">
    <property type="match status" value="1"/>
</dbReference>
<keyword evidence="5" id="KW-1185">Reference proteome</keyword>
<evidence type="ECO:0000256" key="1">
    <source>
        <dbReference type="SAM" id="MobiDB-lite"/>
    </source>
</evidence>
<name>A0ABY6I0Z4_STRPE</name>
<feature type="compositionally biased region" description="Low complexity" evidence="1">
    <location>
        <begin position="38"/>
        <end position="54"/>
    </location>
</feature>
<feature type="chain" id="PRO_5046997996" evidence="2">
    <location>
        <begin position="26"/>
        <end position="214"/>
    </location>
</feature>